<evidence type="ECO:0000313" key="11">
    <source>
        <dbReference type="Proteomes" id="UP000178227"/>
    </source>
</evidence>
<dbReference type="GO" id="GO:0006233">
    <property type="term" value="P:dTDP biosynthetic process"/>
    <property type="evidence" value="ECO:0007669"/>
    <property type="project" value="InterPro"/>
</dbReference>
<dbReference type="GO" id="GO:0006227">
    <property type="term" value="P:dUDP biosynthetic process"/>
    <property type="evidence" value="ECO:0007669"/>
    <property type="project" value="TreeGrafter"/>
</dbReference>
<dbReference type="Pfam" id="PF02223">
    <property type="entry name" value="Thymidylate_kin"/>
    <property type="match status" value="1"/>
</dbReference>
<evidence type="ECO:0000259" key="9">
    <source>
        <dbReference type="Pfam" id="PF02223"/>
    </source>
</evidence>
<gene>
    <name evidence="8" type="primary">tmk</name>
    <name evidence="10" type="ORF">A2918_02260</name>
</gene>
<comment type="function">
    <text evidence="8">Phosphorylation of dTMP to form dTDP in both de novo and salvage pathways of dTTP synthesis.</text>
</comment>
<name>A0A1F8GAZ9_9BACT</name>
<dbReference type="NCBIfam" id="TIGR00041">
    <property type="entry name" value="DTMP_kinase"/>
    <property type="match status" value="1"/>
</dbReference>
<dbReference type="EC" id="2.7.4.9" evidence="8"/>
<dbReference type="PANTHER" id="PTHR10344">
    <property type="entry name" value="THYMIDYLATE KINASE"/>
    <property type="match status" value="1"/>
</dbReference>
<evidence type="ECO:0000313" key="10">
    <source>
        <dbReference type="EMBL" id="OGN22562.1"/>
    </source>
</evidence>
<keyword evidence="3 8" id="KW-0545">Nucleotide biosynthesis</keyword>
<dbReference type="GO" id="GO:0005524">
    <property type="term" value="F:ATP binding"/>
    <property type="evidence" value="ECO:0007669"/>
    <property type="project" value="UniProtKB-UniRule"/>
</dbReference>
<dbReference type="GO" id="GO:0004798">
    <property type="term" value="F:dTMP kinase activity"/>
    <property type="evidence" value="ECO:0007669"/>
    <property type="project" value="UniProtKB-UniRule"/>
</dbReference>
<dbReference type="GO" id="GO:0005737">
    <property type="term" value="C:cytoplasm"/>
    <property type="evidence" value="ECO:0007669"/>
    <property type="project" value="TreeGrafter"/>
</dbReference>
<keyword evidence="4 8" id="KW-0547">Nucleotide-binding</keyword>
<evidence type="ECO:0000256" key="6">
    <source>
        <dbReference type="ARBA" id="ARBA00022840"/>
    </source>
</evidence>
<feature type="domain" description="Thymidylate kinase-like" evidence="9">
    <location>
        <begin position="10"/>
        <end position="198"/>
    </location>
</feature>
<comment type="similarity">
    <text evidence="1 8">Belongs to the thymidylate kinase family.</text>
</comment>
<keyword evidence="5 8" id="KW-0418">Kinase</keyword>
<evidence type="ECO:0000256" key="7">
    <source>
        <dbReference type="ARBA" id="ARBA00048743"/>
    </source>
</evidence>
<feature type="binding site" evidence="8">
    <location>
        <begin position="12"/>
        <end position="19"/>
    </location>
    <ligand>
        <name>ATP</name>
        <dbReference type="ChEBI" id="CHEBI:30616"/>
    </ligand>
</feature>
<evidence type="ECO:0000256" key="3">
    <source>
        <dbReference type="ARBA" id="ARBA00022727"/>
    </source>
</evidence>
<organism evidence="10 11">
    <name type="scientific">Candidatus Yanofskybacteria bacterium RIFCSPLOWO2_01_FULL_42_49</name>
    <dbReference type="NCBI Taxonomy" id="1802694"/>
    <lineage>
        <taxon>Bacteria</taxon>
        <taxon>Candidatus Yanofskyibacteriota</taxon>
    </lineage>
</organism>
<dbReference type="EMBL" id="MGKI01000011">
    <property type="protein sequence ID" value="OGN22562.1"/>
    <property type="molecule type" value="Genomic_DNA"/>
</dbReference>
<dbReference type="InterPro" id="IPR018094">
    <property type="entry name" value="Thymidylate_kinase"/>
</dbReference>
<dbReference type="InterPro" id="IPR039430">
    <property type="entry name" value="Thymidylate_kin-like_dom"/>
</dbReference>
<dbReference type="AlphaFoldDB" id="A0A1F8GAZ9"/>
<reference evidence="10 11" key="1">
    <citation type="journal article" date="2016" name="Nat. Commun.">
        <title>Thousands of microbial genomes shed light on interconnected biogeochemical processes in an aquifer system.</title>
        <authorList>
            <person name="Anantharaman K."/>
            <person name="Brown C.T."/>
            <person name="Hug L.A."/>
            <person name="Sharon I."/>
            <person name="Castelle C.J."/>
            <person name="Probst A.J."/>
            <person name="Thomas B.C."/>
            <person name="Singh A."/>
            <person name="Wilkins M.J."/>
            <person name="Karaoz U."/>
            <person name="Brodie E.L."/>
            <person name="Williams K.H."/>
            <person name="Hubbard S.S."/>
            <person name="Banfield J.F."/>
        </authorList>
    </citation>
    <scope>NUCLEOTIDE SEQUENCE [LARGE SCALE GENOMIC DNA]</scope>
</reference>
<keyword evidence="6 8" id="KW-0067">ATP-binding</keyword>
<dbReference type="CDD" id="cd01672">
    <property type="entry name" value="TMPK"/>
    <property type="match status" value="1"/>
</dbReference>
<comment type="caution">
    <text evidence="10">The sequence shown here is derived from an EMBL/GenBank/DDBJ whole genome shotgun (WGS) entry which is preliminary data.</text>
</comment>
<proteinExistence type="inferred from homology"/>
<evidence type="ECO:0000256" key="4">
    <source>
        <dbReference type="ARBA" id="ARBA00022741"/>
    </source>
</evidence>
<dbReference type="Gene3D" id="3.40.50.300">
    <property type="entry name" value="P-loop containing nucleotide triphosphate hydrolases"/>
    <property type="match status" value="1"/>
</dbReference>
<dbReference type="PANTHER" id="PTHR10344:SF4">
    <property type="entry name" value="UMP-CMP KINASE 2, MITOCHONDRIAL"/>
    <property type="match status" value="1"/>
</dbReference>
<evidence type="ECO:0000256" key="5">
    <source>
        <dbReference type="ARBA" id="ARBA00022777"/>
    </source>
</evidence>
<evidence type="ECO:0000256" key="1">
    <source>
        <dbReference type="ARBA" id="ARBA00009776"/>
    </source>
</evidence>
<sequence length="210" mass="24001">MSTKGVLVAIEGIDGSGKSTQCKLLKERLEKAGFPATIVKAKNDKQGRVFKNFLSVFGITADSVSFTLLYQALHRRQFEIARNELGKKHIVVADRWNPSFFVFHNLYGLLADKPQIRESLDKLAFENLRPDICFLLNVPVKVSFTRRSGRKNEPEREPSPDRLEFYEKIAAEYLRLASREGWVVIDANLPISEIHRQIMGTVENILLKRN</sequence>
<dbReference type="STRING" id="1802694.A2918_02260"/>
<comment type="catalytic activity">
    <reaction evidence="7 8">
        <text>dTMP + ATP = dTDP + ADP</text>
        <dbReference type="Rhea" id="RHEA:13517"/>
        <dbReference type="ChEBI" id="CHEBI:30616"/>
        <dbReference type="ChEBI" id="CHEBI:58369"/>
        <dbReference type="ChEBI" id="CHEBI:63528"/>
        <dbReference type="ChEBI" id="CHEBI:456216"/>
        <dbReference type="EC" id="2.7.4.9"/>
    </reaction>
</comment>
<protein>
    <recommendedName>
        <fullName evidence="8">Thymidylate kinase</fullName>
        <ecNumber evidence="8">2.7.4.9</ecNumber>
    </recommendedName>
    <alternativeName>
        <fullName evidence="8">dTMP kinase</fullName>
    </alternativeName>
</protein>
<dbReference type="InterPro" id="IPR027417">
    <property type="entry name" value="P-loop_NTPase"/>
</dbReference>
<dbReference type="SUPFAM" id="SSF52540">
    <property type="entry name" value="P-loop containing nucleoside triphosphate hydrolases"/>
    <property type="match status" value="1"/>
</dbReference>
<accession>A0A1F8GAZ9</accession>
<evidence type="ECO:0000256" key="8">
    <source>
        <dbReference type="HAMAP-Rule" id="MF_00165"/>
    </source>
</evidence>
<evidence type="ECO:0000256" key="2">
    <source>
        <dbReference type="ARBA" id="ARBA00022679"/>
    </source>
</evidence>
<dbReference type="Proteomes" id="UP000178227">
    <property type="component" value="Unassembled WGS sequence"/>
</dbReference>
<keyword evidence="2 8" id="KW-0808">Transferase</keyword>
<dbReference type="GO" id="GO:0006235">
    <property type="term" value="P:dTTP biosynthetic process"/>
    <property type="evidence" value="ECO:0007669"/>
    <property type="project" value="UniProtKB-UniRule"/>
</dbReference>
<dbReference type="HAMAP" id="MF_00165">
    <property type="entry name" value="Thymidylate_kinase"/>
    <property type="match status" value="1"/>
</dbReference>